<accession>A0A1J8R741</accession>
<sequence length="54" mass="5801">MVLSGSIHCSGERRKFSASSTPLAPCSGSSPGVFLVPWDGRPYCARPLRIHLSK</sequence>
<organism evidence="2 3">
    <name type="scientific">Rhizopogon vesiculosus</name>
    <dbReference type="NCBI Taxonomy" id="180088"/>
    <lineage>
        <taxon>Eukaryota</taxon>
        <taxon>Fungi</taxon>
        <taxon>Dikarya</taxon>
        <taxon>Basidiomycota</taxon>
        <taxon>Agaricomycotina</taxon>
        <taxon>Agaricomycetes</taxon>
        <taxon>Agaricomycetidae</taxon>
        <taxon>Boletales</taxon>
        <taxon>Suillineae</taxon>
        <taxon>Rhizopogonaceae</taxon>
        <taxon>Rhizopogon</taxon>
    </lineage>
</organism>
<comment type="caution">
    <text evidence="2">The sequence shown here is derived from an EMBL/GenBank/DDBJ whole genome shotgun (WGS) entry which is preliminary data.</text>
</comment>
<dbReference type="EMBL" id="LVVM01000067">
    <property type="protein sequence ID" value="OJA21640.1"/>
    <property type="molecule type" value="Genomic_DNA"/>
</dbReference>
<evidence type="ECO:0000313" key="2">
    <source>
        <dbReference type="EMBL" id="OJA21640.1"/>
    </source>
</evidence>
<keyword evidence="3" id="KW-1185">Reference proteome</keyword>
<protein>
    <submittedName>
        <fullName evidence="2">Uncharacterized protein</fullName>
    </submittedName>
</protein>
<name>A0A1J8R741_9AGAM</name>
<dbReference type="AlphaFoldDB" id="A0A1J8R741"/>
<evidence type="ECO:0000313" key="3">
    <source>
        <dbReference type="Proteomes" id="UP000183567"/>
    </source>
</evidence>
<feature type="compositionally biased region" description="Polar residues" evidence="1">
    <location>
        <begin position="17"/>
        <end position="29"/>
    </location>
</feature>
<gene>
    <name evidence="2" type="ORF">AZE42_07898</name>
</gene>
<dbReference type="Proteomes" id="UP000183567">
    <property type="component" value="Unassembled WGS sequence"/>
</dbReference>
<reference evidence="2 3" key="1">
    <citation type="submission" date="2016-03" db="EMBL/GenBank/DDBJ databases">
        <title>Comparative genomics of the ectomycorrhizal sister species Rhizopogon vinicolor and Rhizopogon vesiculosus (Basidiomycota: Boletales) reveals a divergence of the mating type B locus.</title>
        <authorList>
            <person name="Mujic A.B."/>
            <person name="Kuo A."/>
            <person name="Tritt A."/>
            <person name="Lipzen A."/>
            <person name="Chen C."/>
            <person name="Johnson J."/>
            <person name="Sharma A."/>
            <person name="Barry K."/>
            <person name="Grigoriev I.V."/>
            <person name="Spatafora J.W."/>
        </authorList>
    </citation>
    <scope>NUCLEOTIDE SEQUENCE [LARGE SCALE GENOMIC DNA]</scope>
    <source>
        <strain evidence="2 3">AM-OR11-056</strain>
    </source>
</reference>
<feature type="region of interest" description="Disordered" evidence="1">
    <location>
        <begin position="1"/>
        <end position="29"/>
    </location>
</feature>
<proteinExistence type="predicted"/>
<evidence type="ECO:0000256" key="1">
    <source>
        <dbReference type="SAM" id="MobiDB-lite"/>
    </source>
</evidence>